<evidence type="ECO:0000313" key="2">
    <source>
        <dbReference type="Proteomes" id="UP000664163"/>
    </source>
</evidence>
<accession>A0ABS3EV22</accession>
<keyword evidence="2" id="KW-1185">Reference proteome</keyword>
<proteinExistence type="predicted"/>
<name>A0ABS3EV22_9FLAO</name>
<dbReference type="Proteomes" id="UP000664163">
    <property type="component" value="Unassembled WGS sequence"/>
</dbReference>
<sequence length="339" mass="39273">MAHYGKMNPSLILDKAFNAALIKVDEQYRTLLEWGKLDLFIKKEEPSFQPMCREELDEFLILKGVKIAQGGKVIWNHEFIKEYFGKLAKTYVIHLAKEILAYKSEFEHFQERLSSGEFIAFLDKELKKSDLVLSSYEGRIYVKAKRSRNELEHFEQLLRFSNNEDISLNLLAIDSPYRPALDMGYFSQVKLLSDMWLKIECAIVMDEVIRSLLKSIKKPVDIVKCPFKIESQIFVDDGQDYLFHILLKSGVITYHNQNKKVETHTGFRGACAVLFKKLQDEKKLINPSANFADFIDYLNDSKGYNALIPTGNKSTIATETTRHNGWRKVKVEYSKIFGE</sequence>
<organism evidence="1 2">
    <name type="scientific">[Muricauda] lutisoli</name>
    <dbReference type="NCBI Taxonomy" id="2816035"/>
    <lineage>
        <taxon>Bacteria</taxon>
        <taxon>Pseudomonadati</taxon>
        <taxon>Bacteroidota</taxon>
        <taxon>Flavobacteriia</taxon>
        <taxon>Flavobacteriales</taxon>
        <taxon>Flavobacteriaceae</taxon>
        <taxon>Allomuricauda</taxon>
    </lineage>
</organism>
<reference evidence="1 2" key="1">
    <citation type="submission" date="2021-03" db="EMBL/GenBank/DDBJ databases">
        <title>Muricauda sp. CAU 1631 isolated from Incheon.</title>
        <authorList>
            <person name="Kim W."/>
        </authorList>
    </citation>
    <scope>NUCLEOTIDE SEQUENCE [LARGE SCALE GENOMIC DNA]</scope>
    <source>
        <strain evidence="1 2">CAU 1631</strain>
    </source>
</reference>
<gene>
    <name evidence="1" type="ORF">J0X13_05995</name>
</gene>
<protein>
    <recommendedName>
        <fullName evidence="3">DUF3644 domain-containing protein</fullName>
    </recommendedName>
</protein>
<evidence type="ECO:0000313" key="1">
    <source>
        <dbReference type="EMBL" id="MBO0330093.1"/>
    </source>
</evidence>
<evidence type="ECO:0008006" key="3">
    <source>
        <dbReference type="Google" id="ProtNLM"/>
    </source>
</evidence>
<dbReference type="EMBL" id="JAFLND010000001">
    <property type="protein sequence ID" value="MBO0330093.1"/>
    <property type="molecule type" value="Genomic_DNA"/>
</dbReference>
<comment type="caution">
    <text evidence="1">The sequence shown here is derived from an EMBL/GenBank/DDBJ whole genome shotgun (WGS) entry which is preliminary data.</text>
</comment>
<dbReference type="RefSeq" id="WP_207070516.1">
    <property type="nucleotide sequence ID" value="NZ_JAFLND010000001.1"/>
</dbReference>